<evidence type="ECO:0000256" key="1">
    <source>
        <dbReference type="ARBA" id="ARBA00002663"/>
    </source>
</evidence>
<keyword evidence="2 7" id="KW-0819">tRNA processing</keyword>
<protein>
    <recommendedName>
        <fullName evidence="7 8">Ribonuclease P protein component</fullName>
        <shortName evidence="7">RNase P protein</shortName>
        <shortName evidence="7">RNaseP protein</shortName>
        <ecNumber evidence="7 8">3.1.26.5</ecNumber>
    </recommendedName>
    <alternativeName>
        <fullName evidence="7">Protein C5</fullName>
    </alternativeName>
</protein>
<dbReference type="SUPFAM" id="SSF54211">
    <property type="entry name" value="Ribosomal protein S5 domain 2-like"/>
    <property type="match status" value="1"/>
</dbReference>
<dbReference type="InterPro" id="IPR020539">
    <property type="entry name" value="RNase_P_CS"/>
</dbReference>
<dbReference type="EMBL" id="BAAAQK010000025">
    <property type="protein sequence ID" value="GAA1873402.1"/>
    <property type="molecule type" value="Genomic_DNA"/>
</dbReference>
<dbReference type="InterPro" id="IPR014721">
    <property type="entry name" value="Ribsml_uS5_D2-typ_fold_subgr"/>
</dbReference>
<evidence type="ECO:0000256" key="7">
    <source>
        <dbReference type="HAMAP-Rule" id="MF_00227"/>
    </source>
</evidence>
<evidence type="ECO:0000256" key="5">
    <source>
        <dbReference type="ARBA" id="ARBA00022801"/>
    </source>
</evidence>
<keyword evidence="6 7" id="KW-0694">RNA-binding</keyword>
<dbReference type="InterPro" id="IPR020568">
    <property type="entry name" value="Ribosomal_Su5_D2-typ_SF"/>
</dbReference>
<organism evidence="9 10">
    <name type="scientific">Pseudonocardia ailaonensis</name>
    <dbReference type="NCBI Taxonomy" id="367279"/>
    <lineage>
        <taxon>Bacteria</taxon>
        <taxon>Bacillati</taxon>
        <taxon>Actinomycetota</taxon>
        <taxon>Actinomycetes</taxon>
        <taxon>Pseudonocardiales</taxon>
        <taxon>Pseudonocardiaceae</taxon>
        <taxon>Pseudonocardia</taxon>
    </lineage>
</organism>
<dbReference type="NCBIfam" id="TIGR00188">
    <property type="entry name" value="rnpA"/>
    <property type="match status" value="1"/>
</dbReference>
<dbReference type="Pfam" id="PF00825">
    <property type="entry name" value="Ribonuclease_P"/>
    <property type="match status" value="1"/>
</dbReference>
<keyword evidence="4 7" id="KW-0255">Endonuclease</keyword>
<evidence type="ECO:0000256" key="3">
    <source>
        <dbReference type="ARBA" id="ARBA00022722"/>
    </source>
</evidence>
<evidence type="ECO:0000313" key="9">
    <source>
        <dbReference type="EMBL" id="GAA1873402.1"/>
    </source>
</evidence>
<dbReference type="PROSITE" id="PS00648">
    <property type="entry name" value="RIBONUCLEASE_P"/>
    <property type="match status" value="1"/>
</dbReference>
<comment type="caution">
    <text evidence="9">The sequence shown here is derived from an EMBL/GenBank/DDBJ whole genome shotgun (WGS) entry which is preliminary data.</text>
</comment>
<dbReference type="Gene3D" id="3.30.230.10">
    <property type="match status" value="1"/>
</dbReference>
<comment type="catalytic activity">
    <reaction evidence="7">
        <text>Endonucleolytic cleavage of RNA, removing 5'-extranucleotides from tRNA precursor.</text>
        <dbReference type="EC" id="3.1.26.5"/>
    </reaction>
</comment>
<dbReference type="EC" id="3.1.26.5" evidence="7 8"/>
<dbReference type="InterPro" id="IPR000100">
    <property type="entry name" value="RNase_P"/>
</dbReference>
<evidence type="ECO:0000256" key="4">
    <source>
        <dbReference type="ARBA" id="ARBA00022759"/>
    </source>
</evidence>
<dbReference type="Proteomes" id="UP001500449">
    <property type="component" value="Unassembled WGS sequence"/>
</dbReference>
<comment type="subunit">
    <text evidence="7">Consists of a catalytic RNA component (M1 or rnpB) and a protein subunit.</text>
</comment>
<comment type="similarity">
    <text evidence="7">Belongs to the RnpA family.</text>
</comment>
<evidence type="ECO:0000256" key="8">
    <source>
        <dbReference type="NCBIfam" id="TIGR00188"/>
    </source>
</evidence>
<proteinExistence type="inferred from homology"/>
<dbReference type="PANTHER" id="PTHR33992">
    <property type="entry name" value="RIBONUCLEASE P PROTEIN COMPONENT"/>
    <property type="match status" value="1"/>
</dbReference>
<evidence type="ECO:0000256" key="6">
    <source>
        <dbReference type="ARBA" id="ARBA00022884"/>
    </source>
</evidence>
<sequence>MPAGARLTRRADFATTIRRGRRAGRNRLVVHLHIADPMADQTITDPAPPSARAGFVVSKAVGNAVVRHRVARRLRHVVADRIEALPPGALVVVRALPPAAEASSADLGGDFDSALRSALKKSRAAEPAR</sequence>
<evidence type="ECO:0000313" key="10">
    <source>
        <dbReference type="Proteomes" id="UP001500449"/>
    </source>
</evidence>
<name>A0ABN2NM86_9PSEU</name>
<accession>A0ABN2NM86</accession>
<evidence type="ECO:0000256" key="2">
    <source>
        <dbReference type="ARBA" id="ARBA00022694"/>
    </source>
</evidence>
<comment type="function">
    <text evidence="1 7">RNaseP catalyzes the removal of the 5'-leader sequence from pre-tRNA to produce the mature 5'-terminus. It can also cleave other RNA substrates such as 4.5S RNA. The protein component plays an auxiliary but essential role in vivo by binding to the 5'-leader sequence and broadening the substrate specificity of the ribozyme.</text>
</comment>
<keyword evidence="10" id="KW-1185">Reference proteome</keyword>
<keyword evidence="3 7" id="KW-0540">Nuclease</keyword>
<dbReference type="PANTHER" id="PTHR33992:SF1">
    <property type="entry name" value="RIBONUCLEASE P PROTEIN COMPONENT"/>
    <property type="match status" value="1"/>
</dbReference>
<keyword evidence="5 7" id="KW-0378">Hydrolase</keyword>
<dbReference type="HAMAP" id="MF_00227">
    <property type="entry name" value="RNase_P"/>
    <property type="match status" value="1"/>
</dbReference>
<gene>
    <name evidence="7 9" type="primary">rnpA</name>
    <name evidence="9" type="ORF">GCM10009836_63010</name>
</gene>
<reference evidence="9 10" key="1">
    <citation type="journal article" date="2019" name="Int. J. Syst. Evol. Microbiol.">
        <title>The Global Catalogue of Microorganisms (GCM) 10K type strain sequencing project: providing services to taxonomists for standard genome sequencing and annotation.</title>
        <authorList>
            <consortium name="The Broad Institute Genomics Platform"/>
            <consortium name="The Broad Institute Genome Sequencing Center for Infectious Disease"/>
            <person name="Wu L."/>
            <person name="Ma J."/>
        </authorList>
    </citation>
    <scope>NUCLEOTIDE SEQUENCE [LARGE SCALE GENOMIC DNA]</scope>
    <source>
        <strain evidence="9 10">JCM 16009</strain>
    </source>
</reference>